<dbReference type="AlphaFoldDB" id="A0A6J5V9V6"/>
<evidence type="ECO:0000259" key="7">
    <source>
        <dbReference type="Pfam" id="PF00005"/>
    </source>
</evidence>
<reference evidence="8 9" key="1">
    <citation type="submission" date="2020-05" db="EMBL/GenBank/DDBJ databases">
        <authorList>
            <person name="Campoy J."/>
            <person name="Schneeberger K."/>
            <person name="Spophaly S."/>
        </authorList>
    </citation>
    <scope>NUCLEOTIDE SEQUENCE [LARGE SCALE GENOMIC DNA]</scope>
    <source>
        <strain evidence="8">PruArmRojPasFocal</strain>
    </source>
</reference>
<evidence type="ECO:0000313" key="9">
    <source>
        <dbReference type="Proteomes" id="UP000507222"/>
    </source>
</evidence>
<dbReference type="EMBL" id="CAEKDK010000006">
    <property type="protein sequence ID" value="CAB4284863.1"/>
    <property type="molecule type" value="Genomic_DNA"/>
</dbReference>
<sequence length="389" mass="42677">MFCRFSFRFSLARPLQPPSVISLKPNMLPPQGSRFSTAVSRKSCEGKLGDNGRTCRRKGRQQKINEYHESSTPASNGVLNDLPKAPQRVINLDSTFLYMGFCHFARLIFAMKRGDPAWIGCIYALSIFTGVSLGVLSESSVFPECYAGRKYVKQLHGLWSAPFRITVAMVLLYQKLGVASGSMMLILMIPIQTIVISKIRKLAKDGLQQTDKRVGLVNEILAAMDNVKYDSTPPTVIVSNITENKMFQNSIPVVVTLTSLGMFTFLGGNLTPARAFTWLSLFAVLCCMLSIKHVEQHPSRFLPAEKPTLSNIKLEIPVGSLVAVVGGTGEGKTSLVSAMLGKLPPRADSGVVIRGTVAYVPQVSWIFNATTCGSQHLFFECLQCLILAF</sequence>
<feature type="transmembrane region" description="Helical" evidence="6">
    <location>
        <begin position="251"/>
        <end position="269"/>
    </location>
</feature>
<gene>
    <name evidence="8" type="ORF">CURHAP_LOCUS40508</name>
</gene>
<keyword evidence="1 6" id="KW-0812">Transmembrane</keyword>
<evidence type="ECO:0000256" key="1">
    <source>
        <dbReference type="ARBA" id="ARBA00022692"/>
    </source>
</evidence>
<protein>
    <recommendedName>
        <fullName evidence="7">ABC transporter domain-containing protein</fullName>
    </recommendedName>
</protein>
<organism evidence="8 9">
    <name type="scientific">Prunus armeniaca</name>
    <name type="common">Apricot</name>
    <name type="synonym">Armeniaca vulgaris</name>
    <dbReference type="NCBI Taxonomy" id="36596"/>
    <lineage>
        <taxon>Eukaryota</taxon>
        <taxon>Viridiplantae</taxon>
        <taxon>Streptophyta</taxon>
        <taxon>Embryophyta</taxon>
        <taxon>Tracheophyta</taxon>
        <taxon>Spermatophyta</taxon>
        <taxon>Magnoliopsida</taxon>
        <taxon>eudicotyledons</taxon>
        <taxon>Gunneridae</taxon>
        <taxon>Pentapetalae</taxon>
        <taxon>rosids</taxon>
        <taxon>fabids</taxon>
        <taxon>Rosales</taxon>
        <taxon>Rosaceae</taxon>
        <taxon>Amygdaloideae</taxon>
        <taxon>Amygdaleae</taxon>
        <taxon>Prunus</taxon>
    </lineage>
</organism>
<keyword evidence="2" id="KW-0547">Nucleotide-binding</keyword>
<evidence type="ECO:0000256" key="6">
    <source>
        <dbReference type="SAM" id="Phobius"/>
    </source>
</evidence>
<dbReference type="GO" id="GO:0016887">
    <property type="term" value="F:ATP hydrolysis activity"/>
    <property type="evidence" value="ECO:0007669"/>
    <property type="project" value="InterPro"/>
</dbReference>
<dbReference type="Pfam" id="PF00005">
    <property type="entry name" value="ABC_tran"/>
    <property type="match status" value="1"/>
</dbReference>
<dbReference type="InterPro" id="IPR050173">
    <property type="entry name" value="ABC_transporter_C-like"/>
</dbReference>
<name>A0A6J5V9V6_PRUAR</name>
<evidence type="ECO:0000256" key="2">
    <source>
        <dbReference type="ARBA" id="ARBA00022741"/>
    </source>
</evidence>
<dbReference type="Gene3D" id="1.20.1560.10">
    <property type="entry name" value="ABC transporter type 1, transmembrane domain"/>
    <property type="match status" value="1"/>
</dbReference>
<keyword evidence="3" id="KW-0067">ATP-binding</keyword>
<keyword evidence="4 6" id="KW-1133">Transmembrane helix</keyword>
<dbReference type="PANTHER" id="PTHR24223">
    <property type="entry name" value="ATP-BINDING CASSETTE SUB-FAMILY C"/>
    <property type="match status" value="1"/>
</dbReference>
<dbReference type="InterPro" id="IPR027417">
    <property type="entry name" value="P-loop_NTPase"/>
</dbReference>
<dbReference type="Gene3D" id="3.40.50.300">
    <property type="entry name" value="P-loop containing nucleotide triphosphate hydrolases"/>
    <property type="match status" value="1"/>
</dbReference>
<feature type="transmembrane region" description="Helical" evidence="6">
    <location>
        <begin position="157"/>
        <end position="173"/>
    </location>
</feature>
<evidence type="ECO:0000256" key="3">
    <source>
        <dbReference type="ARBA" id="ARBA00022840"/>
    </source>
</evidence>
<dbReference type="GO" id="GO:0005524">
    <property type="term" value="F:ATP binding"/>
    <property type="evidence" value="ECO:0007669"/>
    <property type="project" value="UniProtKB-KW"/>
</dbReference>
<feature type="transmembrane region" description="Helical" evidence="6">
    <location>
        <begin position="179"/>
        <end position="197"/>
    </location>
</feature>
<dbReference type="InterPro" id="IPR003439">
    <property type="entry name" value="ABC_transporter-like_ATP-bd"/>
</dbReference>
<feature type="transmembrane region" description="Helical" evidence="6">
    <location>
        <begin position="117"/>
        <end position="136"/>
    </location>
</feature>
<evidence type="ECO:0000256" key="4">
    <source>
        <dbReference type="ARBA" id="ARBA00022989"/>
    </source>
</evidence>
<dbReference type="GO" id="GO:0016020">
    <property type="term" value="C:membrane"/>
    <property type="evidence" value="ECO:0007669"/>
    <property type="project" value="InterPro"/>
</dbReference>
<evidence type="ECO:0000256" key="5">
    <source>
        <dbReference type="ARBA" id="ARBA00023136"/>
    </source>
</evidence>
<dbReference type="PANTHER" id="PTHR24223:SF375">
    <property type="entry name" value="ABC TRANSPORTER C FAMILY MEMBER 11-RELATED"/>
    <property type="match status" value="1"/>
</dbReference>
<feature type="domain" description="ABC transporter" evidence="7">
    <location>
        <begin position="309"/>
        <end position="372"/>
    </location>
</feature>
<dbReference type="GO" id="GO:0042626">
    <property type="term" value="F:ATPase-coupled transmembrane transporter activity"/>
    <property type="evidence" value="ECO:0007669"/>
    <property type="project" value="TreeGrafter"/>
</dbReference>
<dbReference type="InterPro" id="IPR036640">
    <property type="entry name" value="ABC1_TM_sf"/>
</dbReference>
<proteinExistence type="predicted"/>
<dbReference type="SUPFAM" id="SSF52540">
    <property type="entry name" value="P-loop containing nucleoside triphosphate hydrolases"/>
    <property type="match status" value="1"/>
</dbReference>
<dbReference type="Proteomes" id="UP000507222">
    <property type="component" value="Unassembled WGS sequence"/>
</dbReference>
<accession>A0A6J5V9V6</accession>
<evidence type="ECO:0000313" key="8">
    <source>
        <dbReference type="EMBL" id="CAB4284863.1"/>
    </source>
</evidence>
<keyword evidence="5 6" id="KW-0472">Membrane</keyword>